<gene>
    <name evidence="4" type="primary">truA</name>
    <name evidence="9" type="ORF">PLANPX_4569</name>
</gene>
<evidence type="ECO:0000256" key="1">
    <source>
        <dbReference type="ARBA" id="ARBA00009375"/>
    </source>
</evidence>
<evidence type="ECO:0000256" key="3">
    <source>
        <dbReference type="ARBA" id="ARBA00023235"/>
    </source>
</evidence>
<evidence type="ECO:0000259" key="8">
    <source>
        <dbReference type="Pfam" id="PF01416"/>
    </source>
</evidence>
<dbReference type="SUPFAM" id="SSF55120">
    <property type="entry name" value="Pseudouridine synthase"/>
    <property type="match status" value="1"/>
</dbReference>
<dbReference type="InterPro" id="IPR020095">
    <property type="entry name" value="PsdUridine_synth_TruA_C"/>
</dbReference>
<evidence type="ECO:0000256" key="5">
    <source>
        <dbReference type="PIRSR" id="PIRSR001430-1"/>
    </source>
</evidence>
<dbReference type="GO" id="GO:0031119">
    <property type="term" value="P:tRNA pseudouridine synthesis"/>
    <property type="evidence" value="ECO:0007669"/>
    <property type="project" value="UniProtKB-UniRule"/>
</dbReference>
<dbReference type="EMBL" id="AP021861">
    <property type="protein sequence ID" value="BBO34957.1"/>
    <property type="molecule type" value="Genomic_DNA"/>
</dbReference>
<dbReference type="KEGG" id="lpav:PLANPX_4569"/>
<proteinExistence type="inferred from homology"/>
<dbReference type="Pfam" id="PF01416">
    <property type="entry name" value="PseudoU_synth_1"/>
    <property type="match status" value="2"/>
</dbReference>
<evidence type="ECO:0000313" key="10">
    <source>
        <dbReference type="Proteomes" id="UP000326837"/>
    </source>
</evidence>
<keyword evidence="10" id="KW-1185">Reference proteome</keyword>
<dbReference type="InterPro" id="IPR020103">
    <property type="entry name" value="PsdUridine_synth_cat_dom_sf"/>
</dbReference>
<evidence type="ECO:0000256" key="2">
    <source>
        <dbReference type="ARBA" id="ARBA00022694"/>
    </source>
</evidence>
<dbReference type="GO" id="GO:0003723">
    <property type="term" value="F:RNA binding"/>
    <property type="evidence" value="ECO:0007669"/>
    <property type="project" value="InterPro"/>
</dbReference>
<comment type="similarity">
    <text evidence="1 4 7">Belongs to the tRNA pseudouridine synthase TruA family.</text>
</comment>
<dbReference type="HAMAP" id="MF_00171">
    <property type="entry name" value="TruA"/>
    <property type="match status" value="1"/>
</dbReference>
<dbReference type="PIRSF" id="PIRSF001430">
    <property type="entry name" value="tRNA_psdUrid_synth"/>
    <property type="match status" value="1"/>
</dbReference>
<reference evidence="10" key="1">
    <citation type="submission" date="2019-10" db="EMBL/GenBank/DDBJ databases">
        <title>Lacipirellula parvula gen. nov., sp. nov., representing a lineage of planctomycetes widespread in freshwater anoxic habitats, and description of the family Lacipirellulaceae.</title>
        <authorList>
            <person name="Dedysh S.N."/>
            <person name="Kulichevskaya I.S."/>
            <person name="Beletsky A.V."/>
            <person name="Rakitin A.L."/>
            <person name="Mardanov A.V."/>
            <person name="Ivanova A.A."/>
            <person name="Saltykova V.X."/>
            <person name="Rijpstra W.I.C."/>
            <person name="Sinninghe Damste J.S."/>
            <person name="Ravin N.V."/>
        </authorList>
    </citation>
    <scope>NUCLEOTIDE SEQUENCE [LARGE SCALE GENOMIC DNA]</scope>
    <source>
        <strain evidence="10">PX69</strain>
    </source>
</reference>
<dbReference type="InterPro" id="IPR001406">
    <property type="entry name" value="PsdUridine_synth_TruA"/>
</dbReference>
<dbReference type="InterPro" id="IPR020097">
    <property type="entry name" value="PsdUridine_synth_TruA_a/b_dom"/>
</dbReference>
<dbReference type="EC" id="5.4.99.12" evidence="4"/>
<comment type="subunit">
    <text evidence="4">Homodimer.</text>
</comment>
<dbReference type="InterPro" id="IPR020094">
    <property type="entry name" value="TruA/RsuA/RluB/E/F_N"/>
</dbReference>
<keyword evidence="3 4" id="KW-0413">Isomerase</keyword>
<name>A0A5K7XFX9_9BACT</name>
<evidence type="ECO:0000256" key="7">
    <source>
        <dbReference type="RuleBase" id="RU003792"/>
    </source>
</evidence>
<dbReference type="GO" id="GO:0160147">
    <property type="term" value="F:tRNA pseudouridine(38-40) synthase activity"/>
    <property type="evidence" value="ECO:0007669"/>
    <property type="project" value="UniProtKB-EC"/>
</dbReference>
<dbReference type="NCBIfam" id="TIGR00071">
    <property type="entry name" value="hisT_truA"/>
    <property type="match status" value="1"/>
</dbReference>
<evidence type="ECO:0000256" key="6">
    <source>
        <dbReference type="PIRSR" id="PIRSR001430-2"/>
    </source>
</evidence>
<dbReference type="Gene3D" id="3.30.70.580">
    <property type="entry name" value="Pseudouridine synthase I, catalytic domain, N-terminal subdomain"/>
    <property type="match status" value="1"/>
</dbReference>
<feature type="domain" description="Pseudouridine synthase I TruA alpha/beta" evidence="8">
    <location>
        <begin position="146"/>
        <end position="278"/>
    </location>
</feature>
<dbReference type="RefSeq" id="WP_172992206.1">
    <property type="nucleotide sequence ID" value="NZ_AP021861.1"/>
</dbReference>
<keyword evidence="2 4" id="KW-0819">tRNA processing</keyword>
<comment type="caution">
    <text evidence="4">Lacks conserved residue(s) required for the propagation of feature annotation.</text>
</comment>
<feature type="active site" description="Nucleophile" evidence="4 5">
    <location>
        <position position="52"/>
    </location>
</feature>
<dbReference type="Proteomes" id="UP000326837">
    <property type="component" value="Chromosome"/>
</dbReference>
<dbReference type="PANTHER" id="PTHR11142:SF0">
    <property type="entry name" value="TRNA PSEUDOURIDINE SYNTHASE-LIKE 1"/>
    <property type="match status" value="1"/>
</dbReference>
<protein>
    <recommendedName>
        <fullName evidence="4">tRNA pseudouridine synthase A</fullName>
        <ecNumber evidence="4">5.4.99.12</ecNumber>
    </recommendedName>
    <alternativeName>
        <fullName evidence="4">tRNA pseudouridine(38-40) synthase</fullName>
    </alternativeName>
    <alternativeName>
        <fullName evidence="4">tRNA pseudouridylate synthase I</fullName>
    </alternativeName>
    <alternativeName>
        <fullName evidence="4">tRNA-uridine isomerase I</fullName>
    </alternativeName>
</protein>
<dbReference type="FunFam" id="3.30.70.580:FF:000001">
    <property type="entry name" value="tRNA pseudouridine synthase A"/>
    <property type="match status" value="1"/>
</dbReference>
<dbReference type="PANTHER" id="PTHR11142">
    <property type="entry name" value="PSEUDOURIDYLATE SYNTHASE"/>
    <property type="match status" value="1"/>
</dbReference>
<dbReference type="AlphaFoldDB" id="A0A5K7XFX9"/>
<evidence type="ECO:0000313" key="9">
    <source>
        <dbReference type="EMBL" id="BBO34957.1"/>
    </source>
</evidence>
<comment type="catalytic activity">
    <reaction evidence="4 7">
        <text>uridine(38/39/40) in tRNA = pseudouridine(38/39/40) in tRNA</text>
        <dbReference type="Rhea" id="RHEA:22376"/>
        <dbReference type="Rhea" id="RHEA-COMP:10085"/>
        <dbReference type="Rhea" id="RHEA-COMP:10087"/>
        <dbReference type="ChEBI" id="CHEBI:65314"/>
        <dbReference type="ChEBI" id="CHEBI:65315"/>
        <dbReference type="EC" id="5.4.99.12"/>
    </reaction>
</comment>
<accession>A0A5K7XFX9</accession>
<dbReference type="CDD" id="cd02570">
    <property type="entry name" value="PseudoU_synth_EcTruA"/>
    <property type="match status" value="1"/>
</dbReference>
<feature type="binding site" evidence="4 6">
    <location>
        <position position="110"/>
    </location>
    <ligand>
        <name>substrate</name>
    </ligand>
</feature>
<organism evidence="9 10">
    <name type="scientific">Lacipirellula parvula</name>
    <dbReference type="NCBI Taxonomy" id="2650471"/>
    <lineage>
        <taxon>Bacteria</taxon>
        <taxon>Pseudomonadati</taxon>
        <taxon>Planctomycetota</taxon>
        <taxon>Planctomycetia</taxon>
        <taxon>Pirellulales</taxon>
        <taxon>Lacipirellulaceae</taxon>
        <taxon>Lacipirellula</taxon>
    </lineage>
</organism>
<evidence type="ECO:0000256" key="4">
    <source>
        <dbReference type="HAMAP-Rule" id="MF_00171"/>
    </source>
</evidence>
<sequence length="278" mass="29881">MPSFKITLAYDGAEFSGWQAQPGRRTVQGELERAWLEITGEAVRLNAAGRTDAGVHAAGQVASVESATNIPPESLVHALNSKLPDDAAVQLVERVADGFHATHDAKFKRYRYTIYNDGRRPVFARKYAWHIPTPLDVAAMQAGGAHMVGTHDFACFQSVGSERESTVRTIFAVDVVAMPAASLAPGSARGSARLLSTLAPNELQTGPRAEPGARIVTIDVEGDGFLYNMVRTIAGTLVEVGRGRRPPEWVAEVIASKDRCTAGQTAPAHGLCMQWVAY</sequence>
<dbReference type="Gene3D" id="3.30.70.660">
    <property type="entry name" value="Pseudouridine synthase I, catalytic domain, C-terminal subdomain"/>
    <property type="match status" value="1"/>
</dbReference>
<comment type="function">
    <text evidence="4">Formation of pseudouridine at positions 38, 39 and 40 in the anticodon stem and loop of transfer RNAs.</text>
</comment>
<feature type="domain" description="Pseudouridine synthase I TruA alpha/beta" evidence="8">
    <location>
        <begin position="9"/>
        <end position="101"/>
    </location>
</feature>